<evidence type="ECO:0000313" key="2">
    <source>
        <dbReference type="EMBL" id="KIM25384.1"/>
    </source>
</evidence>
<organism evidence="2 3">
    <name type="scientific">Serendipita vermifera MAFF 305830</name>
    <dbReference type="NCBI Taxonomy" id="933852"/>
    <lineage>
        <taxon>Eukaryota</taxon>
        <taxon>Fungi</taxon>
        <taxon>Dikarya</taxon>
        <taxon>Basidiomycota</taxon>
        <taxon>Agaricomycotina</taxon>
        <taxon>Agaricomycetes</taxon>
        <taxon>Sebacinales</taxon>
        <taxon>Serendipitaceae</taxon>
        <taxon>Serendipita</taxon>
    </lineage>
</organism>
<reference evidence="3" key="2">
    <citation type="submission" date="2015-01" db="EMBL/GenBank/DDBJ databases">
        <title>Evolutionary Origins and Diversification of the Mycorrhizal Mutualists.</title>
        <authorList>
            <consortium name="DOE Joint Genome Institute"/>
            <consortium name="Mycorrhizal Genomics Consortium"/>
            <person name="Kohler A."/>
            <person name="Kuo A."/>
            <person name="Nagy L.G."/>
            <person name="Floudas D."/>
            <person name="Copeland A."/>
            <person name="Barry K.W."/>
            <person name="Cichocki N."/>
            <person name="Veneault-Fourrey C."/>
            <person name="LaButti K."/>
            <person name="Lindquist E.A."/>
            <person name="Lipzen A."/>
            <person name="Lundell T."/>
            <person name="Morin E."/>
            <person name="Murat C."/>
            <person name="Riley R."/>
            <person name="Ohm R."/>
            <person name="Sun H."/>
            <person name="Tunlid A."/>
            <person name="Henrissat B."/>
            <person name="Grigoriev I.V."/>
            <person name="Hibbett D.S."/>
            <person name="Martin F."/>
        </authorList>
    </citation>
    <scope>NUCLEOTIDE SEQUENCE [LARGE SCALE GENOMIC DNA]</scope>
    <source>
        <strain evidence="3">MAFF 305830</strain>
    </source>
</reference>
<name>A0A0C3AZH7_SERVB</name>
<dbReference type="AlphaFoldDB" id="A0A0C3AZH7"/>
<sequence length="110" mass="12450">MPEITEVDEYDLDAALDGPVVSNFLEKDRETISPRELTFRKDEMHISEEPAYPLATVAAFIMACCIAHWVLVTQGFLGKHGWEKLDNVVDSIQEFFTKHSITIPEGVELL</sequence>
<dbReference type="HOGENOM" id="CLU_2172632_0_0_1"/>
<dbReference type="EMBL" id="KN824314">
    <property type="protein sequence ID" value="KIM25384.1"/>
    <property type="molecule type" value="Genomic_DNA"/>
</dbReference>
<dbReference type="Proteomes" id="UP000054097">
    <property type="component" value="Unassembled WGS sequence"/>
</dbReference>
<proteinExistence type="predicted"/>
<keyword evidence="1" id="KW-0812">Transmembrane</keyword>
<keyword evidence="1" id="KW-0472">Membrane</keyword>
<feature type="transmembrane region" description="Helical" evidence="1">
    <location>
        <begin position="51"/>
        <end position="72"/>
    </location>
</feature>
<protein>
    <submittedName>
        <fullName evidence="2">Uncharacterized protein</fullName>
    </submittedName>
</protein>
<keyword evidence="1" id="KW-1133">Transmembrane helix</keyword>
<reference evidence="2 3" key="1">
    <citation type="submission" date="2014-04" db="EMBL/GenBank/DDBJ databases">
        <authorList>
            <consortium name="DOE Joint Genome Institute"/>
            <person name="Kuo A."/>
            <person name="Zuccaro A."/>
            <person name="Kohler A."/>
            <person name="Nagy L.G."/>
            <person name="Floudas D."/>
            <person name="Copeland A."/>
            <person name="Barry K.W."/>
            <person name="Cichocki N."/>
            <person name="Veneault-Fourrey C."/>
            <person name="LaButti K."/>
            <person name="Lindquist E.A."/>
            <person name="Lipzen A."/>
            <person name="Lundell T."/>
            <person name="Morin E."/>
            <person name="Murat C."/>
            <person name="Sun H."/>
            <person name="Tunlid A."/>
            <person name="Henrissat B."/>
            <person name="Grigoriev I.V."/>
            <person name="Hibbett D.S."/>
            <person name="Martin F."/>
            <person name="Nordberg H.P."/>
            <person name="Cantor M.N."/>
            <person name="Hua S.X."/>
        </authorList>
    </citation>
    <scope>NUCLEOTIDE SEQUENCE [LARGE SCALE GENOMIC DNA]</scope>
    <source>
        <strain evidence="2 3">MAFF 305830</strain>
    </source>
</reference>
<evidence type="ECO:0000256" key="1">
    <source>
        <dbReference type="SAM" id="Phobius"/>
    </source>
</evidence>
<keyword evidence="3" id="KW-1185">Reference proteome</keyword>
<evidence type="ECO:0000313" key="3">
    <source>
        <dbReference type="Proteomes" id="UP000054097"/>
    </source>
</evidence>
<accession>A0A0C3AZH7</accession>
<gene>
    <name evidence="2" type="ORF">M408DRAFT_331157</name>
</gene>
<dbReference type="OrthoDB" id="10406403at2759"/>